<accession>L7RB43</accession>
<evidence type="ECO:0000313" key="1">
    <source>
        <dbReference type="EMBL" id="AGC01634.1"/>
    </source>
</evidence>
<protein>
    <submittedName>
        <fullName evidence="1">Uncharacterized protein</fullName>
    </submittedName>
</protein>
<name>L7RB43_9VIRU</name>
<organism evidence="1 2">
    <name type="scientific">Acanthamoeba polyphaga moumouvirus</name>
    <dbReference type="NCBI Taxonomy" id="1269028"/>
    <lineage>
        <taxon>Viruses</taxon>
        <taxon>Varidnaviria</taxon>
        <taxon>Bamfordvirae</taxon>
        <taxon>Nucleocytoviricota</taxon>
        <taxon>Megaviricetes</taxon>
        <taxon>Imitervirales</taxon>
        <taxon>Mimiviridae</taxon>
        <taxon>Megamimivirinae</taxon>
        <taxon>Moumouvirus</taxon>
    </lineage>
</organism>
<dbReference type="KEGG" id="vg:14446002"/>
<sequence>MNNHFNNNKTILDSVLENIKNNKILQILLENNAPHTHFGICYTHFCFAKMNIHTQNVSRRNIYSFAVNNTLEHRWPEFIVENKKGINLHDIIISVYKLKRSKFSLNEYMYEINEFYLLNYATEHEITMVITFICGL</sequence>
<dbReference type="EMBL" id="JX962719">
    <property type="protein sequence ID" value="AGC01634.1"/>
    <property type="molecule type" value="Genomic_DNA"/>
</dbReference>
<evidence type="ECO:0000313" key="2">
    <source>
        <dbReference type="Proteomes" id="UP000201640"/>
    </source>
</evidence>
<dbReference type="InterPro" id="IPR043840">
    <property type="entry name" value="DUF5868"/>
</dbReference>
<dbReference type="Proteomes" id="UP000201640">
    <property type="component" value="Segment"/>
</dbReference>
<dbReference type="Pfam" id="PF19186">
    <property type="entry name" value="DUF5868"/>
    <property type="match status" value="1"/>
</dbReference>
<reference evidence="1 2" key="1">
    <citation type="journal article" date="2012" name="Genome Biol. Evol.">
        <title>Related Giant Viruses in Distant Locations and Different Habitats: Acanthamoeba polyphaga moumouvirus Represents a Third Lineage of the Mimiviridae That Is Close to the Megavirus Lineage.</title>
        <authorList>
            <person name="Yoosuf N."/>
            <person name="Yutin N."/>
            <person name="Colson P."/>
            <person name="Shabalina S.A."/>
            <person name="Pagnier I."/>
            <person name="Robert C."/>
            <person name="Azza S."/>
            <person name="Klose T."/>
            <person name="Wong J."/>
            <person name="Rossmann M.G."/>
            <person name="La Scola B."/>
            <person name="Raoult D."/>
            <person name="Koonin E.V."/>
        </authorList>
    </citation>
    <scope>NUCLEOTIDE SEQUENCE [LARGE SCALE GENOMIC DNA]</scope>
    <source>
        <strain evidence="1 2">M10A</strain>
    </source>
</reference>
<proteinExistence type="predicted"/>
<dbReference type="RefSeq" id="YP_007354070.1">
    <property type="nucleotide sequence ID" value="NC_020104.1"/>
</dbReference>
<keyword evidence="2" id="KW-1185">Reference proteome</keyword>
<dbReference type="GeneID" id="14446002"/>
<gene>
    <name evidence="1" type="ORF">Moumou_00088</name>
</gene>